<feature type="transmembrane region" description="Helical" evidence="7">
    <location>
        <begin position="173"/>
        <end position="193"/>
    </location>
</feature>
<dbReference type="EMBL" id="JAERRB010000005">
    <property type="protein sequence ID" value="MBL0742781.1"/>
    <property type="molecule type" value="Genomic_DNA"/>
</dbReference>
<dbReference type="RefSeq" id="WP_202011399.1">
    <property type="nucleotide sequence ID" value="NZ_JAERRB010000005.1"/>
</dbReference>
<feature type="transmembrane region" description="Helical" evidence="7">
    <location>
        <begin position="148"/>
        <end position="167"/>
    </location>
</feature>
<dbReference type="Proteomes" id="UP000613030">
    <property type="component" value="Unassembled WGS sequence"/>
</dbReference>
<keyword evidence="9" id="KW-0645">Protease</keyword>
<evidence type="ECO:0000256" key="7">
    <source>
        <dbReference type="SAM" id="Phobius"/>
    </source>
</evidence>
<evidence type="ECO:0000256" key="6">
    <source>
        <dbReference type="ARBA" id="ARBA00023136"/>
    </source>
</evidence>
<feature type="transmembrane region" description="Helical" evidence="7">
    <location>
        <begin position="200"/>
        <end position="217"/>
    </location>
</feature>
<proteinExistence type="inferred from homology"/>
<evidence type="ECO:0000313" key="10">
    <source>
        <dbReference type="Proteomes" id="UP000613030"/>
    </source>
</evidence>
<evidence type="ECO:0000256" key="5">
    <source>
        <dbReference type="ARBA" id="ARBA00022989"/>
    </source>
</evidence>
<feature type="transmembrane region" description="Helical" evidence="7">
    <location>
        <begin position="95"/>
        <end position="113"/>
    </location>
</feature>
<dbReference type="GO" id="GO:0006508">
    <property type="term" value="P:proteolysis"/>
    <property type="evidence" value="ECO:0007669"/>
    <property type="project" value="UniProtKB-KW"/>
</dbReference>
<feature type="domain" description="Peptidase S54 rhomboid" evidence="8">
    <location>
        <begin position="54"/>
        <end position="192"/>
    </location>
</feature>
<keyword evidence="4" id="KW-0378">Hydrolase</keyword>
<feature type="transmembrane region" description="Helical" evidence="7">
    <location>
        <begin position="7"/>
        <end position="24"/>
    </location>
</feature>
<dbReference type="InterPro" id="IPR022764">
    <property type="entry name" value="Peptidase_S54_rhomboid_dom"/>
</dbReference>
<evidence type="ECO:0000313" key="9">
    <source>
        <dbReference type="EMBL" id="MBL0742781.1"/>
    </source>
</evidence>
<keyword evidence="6 7" id="KW-0472">Membrane</keyword>
<keyword evidence="3 7" id="KW-0812">Transmembrane</keyword>
<comment type="caution">
    <text evidence="9">The sequence shown here is derived from an EMBL/GenBank/DDBJ whole genome shotgun (WGS) entry which is preliminary data.</text>
</comment>
<sequence>MKNTPIATYVLMGLNLLAYAALAFHQQNPMLDAPADVLATLHTGANFNPFTLGGEPWRLITSMFLHFGVIHLLMNMYALYVLGNDLEPAIGSVRFTLVYFICGIGAGLASLLFNLYANSAGASGALFGLFGYRLGAELIGSYHDRQRLSTVIINFIIFVVVNTFISLSFSVDLAAHVGGCVVGLALAVLHFRFKVLYDSRMLAVVLLVFPLTLFALPKDEVRYYQLFQRVLGNENRTSNLFRDVRSDEALADSLHGVLATWKNIQQNLHALPAVPAELAYDTAVLKQYIAVREDETAYRINLIERESYVYMDSLEVVKERFNNIPPLQHILNFTLSDAVEPPDTTARKGPALEMKKVFFDAAWKETDDPNTSEYYRIGTVDSAGRWQGGVRDYYRDGTIQMKGVYDKGMKSGIFLYYSNRGTYTSAGRYVKEESVGRWEVYHWNGVLESEVFYNGEAYVRSLWDSLGRQQVQNGKGKVVHWYADGQVSEEGTYENGKREGDWYGYHPNGKLYYRELYRNNRLVRGVSEDREGKRYVYDQTSFYAFPVKGMAEFNKYLFLQTRKPDFRGGTVKLIFNVGLDGAMWDFVVMEGISPAHDAEAIRLVKEGPAWRPGLLHGHQKQPSQGYVEVTF</sequence>
<keyword evidence="5 7" id="KW-1133">Transmembrane helix</keyword>
<dbReference type="Pfam" id="PF07661">
    <property type="entry name" value="MORN_2"/>
    <property type="match status" value="2"/>
</dbReference>
<dbReference type="PANTHER" id="PTHR43731">
    <property type="entry name" value="RHOMBOID PROTEASE"/>
    <property type="match status" value="1"/>
</dbReference>
<dbReference type="InterPro" id="IPR050925">
    <property type="entry name" value="Rhomboid_protease_S54"/>
</dbReference>
<dbReference type="Gene3D" id="1.20.1540.10">
    <property type="entry name" value="Rhomboid-like"/>
    <property type="match status" value="1"/>
</dbReference>
<reference evidence="9 10" key="1">
    <citation type="submission" date="2021-01" db="EMBL/GenBank/DDBJ databases">
        <title>Chryseolinea sp. Jin1 Genome sequencing and assembly.</title>
        <authorList>
            <person name="Kim I."/>
        </authorList>
    </citation>
    <scope>NUCLEOTIDE SEQUENCE [LARGE SCALE GENOMIC DNA]</scope>
    <source>
        <strain evidence="9 10">Jin1</strain>
    </source>
</reference>
<dbReference type="Gene3D" id="3.90.930.1">
    <property type="match status" value="2"/>
</dbReference>
<dbReference type="InterPro" id="IPR035952">
    <property type="entry name" value="Rhomboid-like_sf"/>
</dbReference>
<dbReference type="PANTHER" id="PTHR43731:SF14">
    <property type="entry name" value="PRESENILIN-ASSOCIATED RHOMBOID-LIKE PROTEIN, MITOCHONDRIAL"/>
    <property type="match status" value="1"/>
</dbReference>
<evidence type="ECO:0000256" key="4">
    <source>
        <dbReference type="ARBA" id="ARBA00022801"/>
    </source>
</evidence>
<dbReference type="SUPFAM" id="SSF144091">
    <property type="entry name" value="Rhomboid-like"/>
    <property type="match status" value="1"/>
</dbReference>
<feature type="transmembrane region" description="Helical" evidence="7">
    <location>
        <begin position="119"/>
        <end position="136"/>
    </location>
</feature>
<organism evidence="9 10">
    <name type="scientific">Chryseolinea lacunae</name>
    <dbReference type="NCBI Taxonomy" id="2801331"/>
    <lineage>
        <taxon>Bacteria</taxon>
        <taxon>Pseudomonadati</taxon>
        <taxon>Bacteroidota</taxon>
        <taxon>Cytophagia</taxon>
        <taxon>Cytophagales</taxon>
        <taxon>Fulvivirgaceae</taxon>
        <taxon>Chryseolinea</taxon>
    </lineage>
</organism>
<protein>
    <submittedName>
        <fullName evidence="9">Rhomboid family intramembrane serine protease</fullName>
    </submittedName>
</protein>
<comment type="subcellular location">
    <subcellularLocation>
        <location evidence="1">Membrane</location>
        <topology evidence="1">Multi-pass membrane protein</topology>
    </subcellularLocation>
</comment>
<evidence type="ECO:0000256" key="2">
    <source>
        <dbReference type="ARBA" id="ARBA00009045"/>
    </source>
</evidence>
<dbReference type="InterPro" id="IPR011652">
    <property type="entry name" value="MORN_2"/>
</dbReference>
<accession>A0ABS1KTL6</accession>
<feature type="transmembrane region" description="Helical" evidence="7">
    <location>
        <begin position="59"/>
        <end position="83"/>
    </location>
</feature>
<dbReference type="Pfam" id="PF01694">
    <property type="entry name" value="Rhomboid"/>
    <property type="match status" value="1"/>
</dbReference>
<gene>
    <name evidence="9" type="ORF">JI741_16260</name>
</gene>
<evidence type="ECO:0000256" key="3">
    <source>
        <dbReference type="ARBA" id="ARBA00022692"/>
    </source>
</evidence>
<name>A0ABS1KTL6_9BACT</name>
<evidence type="ECO:0000256" key="1">
    <source>
        <dbReference type="ARBA" id="ARBA00004141"/>
    </source>
</evidence>
<comment type="similarity">
    <text evidence="2">Belongs to the peptidase S54 family.</text>
</comment>
<evidence type="ECO:0000259" key="8">
    <source>
        <dbReference type="Pfam" id="PF01694"/>
    </source>
</evidence>
<dbReference type="GO" id="GO:0008233">
    <property type="term" value="F:peptidase activity"/>
    <property type="evidence" value="ECO:0007669"/>
    <property type="project" value="UniProtKB-KW"/>
</dbReference>
<dbReference type="SUPFAM" id="SSF82185">
    <property type="entry name" value="Histone H3 K4-specific methyltransferase SET7/9 N-terminal domain"/>
    <property type="match status" value="2"/>
</dbReference>
<keyword evidence="10" id="KW-1185">Reference proteome</keyword>